<protein>
    <submittedName>
        <fullName evidence="2">Acetyltransferase (GNAT) family protein</fullName>
    </submittedName>
</protein>
<keyword evidence="2" id="KW-0808">Transferase</keyword>
<evidence type="ECO:0000313" key="3">
    <source>
        <dbReference type="Proteomes" id="UP000201613"/>
    </source>
</evidence>
<proteinExistence type="predicted"/>
<name>A0A238LJ75_9RHOB</name>
<organism evidence="2 3">
    <name type="scientific">Flavimaricola marinus</name>
    <dbReference type="NCBI Taxonomy" id="1819565"/>
    <lineage>
        <taxon>Bacteria</taxon>
        <taxon>Pseudomonadati</taxon>
        <taxon>Pseudomonadota</taxon>
        <taxon>Alphaproteobacteria</taxon>
        <taxon>Rhodobacterales</taxon>
        <taxon>Paracoccaceae</taxon>
        <taxon>Flavimaricola</taxon>
    </lineage>
</organism>
<accession>A0A238LJ75</accession>
<dbReference type="PROSITE" id="PS51186">
    <property type="entry name" value="GNAT"/>
    <property type="match status" value="1"/>
</dbReference>
<feature type="domain" description="N-acetyltransferase" evidence="1">
    <location>
        <begin position="1"/>
        <end position="139"/>
    </location>
</feature>
<dbReference type="EMBL" id="FXZK01000006">
    <property type="protein sequence ID" value="SMY09016.1"/>
    <property type="molecule type" value="Genomic_DNA"/>
</dbReference>
<evidence type="ECO:0000313" key="2">
    <source>
        <dbReference type="EMBL" id="SMY09016.1"/>
    </source>
</evidence>
<keyword evidence="3" id="KW-1185">Reference proteome</keyword>
<sequence>MVGPVSALMIEAWPEWYGPGGQGDAAADLAKRGRHEGLPSGLVALVADAPVGTVALDATSYGAEPGEGPWMTGLVVCPKMRGRGIATALVAGAERFARALGYPEIHTATITASGLIRRQGWTLARSLDNGYDILRLALG</sequence>
<dbReference type="InterPro" id="IPR000182">
    <property type="entry name" value="GNAT_dom"/>
</dbReference>
<dbReference type="Pfam" id="PF00583">
    <property type="entry name" value="Acetyltransf_1"/>
    <property type="match status" value="1"/>
</dbReference>
<dbReference type="SUPFAM" id="SSF55729">
    <property type="entry name" value="Acyl-CoA N-acyltransferases (Nat)"/>
    <property type="match status" value="1"/>
</dbReference>
<dbReference type="AlphaFoldDB" id="A0A238LJ75"/>
<gene>
    <name evidence="2" type="ORF">LOM8899_03176</name>
</gene>
<dbReference type="Proteomes" id="UP000201613">
    <property type="component" value="Unassembled WGS sequence"/>
</dbReference>
<evidence type="ECO:0000259" key="1">
    <source>
        <dbReference type="PROSITE" id="PS51186"/>
    </source>
</evidence>
<dbReference type="CDD" id="cd04301">
    <property type="entry name" value="NAT_SF"/>
    <property type="match status" value="1"/>
</dbReference>
<dbReference type="InterPro" id="IPR016181">
    <property type="entry name" value="Acyl_CoA_acyltransferase"/>
</dbReference>
<dbReference type="GO" id="GO:0016747">
    <property type="term" value="F:acyltransferase activity, transferring groups other than amino-acyl groups"/>
    <property type="evidence" value="ECO:0007669"/>
    <property type="project" value="InterPro"/>
</dbReference>
<reference evidence="2 3" key="1">
    <citation type="submission" date="2017-05" db="EMBL/GenBank/DDBJ databases">
        <authorList>
            <person name="Song R."/>
            <person name="Chenine A.L."/>
            <person name="Ruprecht R.M."/>
        </authorList>
    </citation>
    <scope>NUCLEOTIDE SEQUENCE [LARGE SCALE GENOMIC DNA]</scope>
    <source>
        <strain evidence="2 3">CECT 8899</strain>
    </source>
</reference>
<dbReference type="Gene3D" id="3.40.630.30">
    <property type="match status" value="1"/>
</dbReference>